<sequence>MYRTTTDSISSTTPSEPWSTTVSVSVSSTNQPPFDQRQIMQPNMVNSTTSAVRSADMKCREEHQLIARYAAQLAAASAFNSEFEKFGDVADSPQTQKQLIAELQAKNRKILKEIERLRVEQQKQAAIIAAARSGGSTTTKSDGSKDLDLLQERTLSPNTLAQMNRLEGQSSGSGGGAGSGSGGGGGGGGMSAGGGGGGGGGGGSSTSSGENPKLVTELHALRQRKDELETRMSNLQLTMWEQCFAESHQNPLTMSVNLHEYRESKLLERKLSNNTALEARPGLSKYNDTSLIRAELIRKSLLSPTSDSHSDSPAPRSGSIVLLGIKLASSEFGMHPPQNGLVPCTSLKIGTNQNPRMDAAYVLYAQLSYEATPIAIIFSHSNLPIQLTENSPTRSKLNSFGQTLHGNGHTSTFTDSGSEVYLYSDPEMGYSGPGLNPARRDAIGRNKSVLTRSTRGEDVSKPRLSATYTDNYEYAGMMLQDELTSSGGSSHLRSASTTGTNLSTDRGEETTASEVVAAPKPLTAGLEKQRIV</sequence>
<evidence type="ECO:0000256" key="2">
    <source>
        <dbReference type="SAM" id="MobiDB-lite"/>
    </source>
</evidence>
<evidence type="ECO:0000256" key="1">
    <source>
        <dbReference type="SAM" id="Coils"/>
    </source>
</evidence>
<evidence type="ECO:0000313" key="3">
    <source>
        <dbReference type="EMBL" id="VDP85972.1"/>
    </source>
</evidence>
<dbReference type="OrthoDB" id="6257679at2759"/>
<dbReference type="GO" id="GO:0099536">
    <property type="term" value="P:synaptic signaling"/>
    <property type="evidence" value="ECO:0007669"/>
    <property type="project" value="TreeGrafter"/>
</dbReference>
<feature type="region of interest" description="Disordered" evidence="2">
    <location>
        <begin position="484"/>
        <end position="532"/>
    </location>
</feature>
<dbReference type="Proteomes" id="UP000272942">
    <property type="component" value="Unassembled WGS sequence"/>
</dbReference>
<accession>A0A183AS58</accession>
<feature type="compositionally biased region" description="Low complexity" evidence="2">
    <location>
        <begin position="1"/>
        <end position="29"/>
    </location>
</feature>
<keyword evidence="4" id="KW-1185">Reference proteome</keyword>
<dbReference type="AlphaFoldDB" id="A0A183AS58"/>
<organism evidence="5">
    <name type="scientific">Echinostoma caproni</name>
    <dbReference type="NCBI Taxonomy" id="27848"/>
    <lineage>
        <taxon>Eukaryota</taxon>
        <taxon>Metazoa</taxon>
        <taxon>Spiralia</taxon>
        <taxon>Lophotrochozoa</taxon>
        <taxon>Platyhelminthes</taxon>
        <taxon>Trematoda</taxon>
        <taxon>Digenea</taxon>
        <taxon>Plagiorchiida</taxon>
        <taxon>Echinostomata</taxon>
        <taxon>Echinostomatoidea</taxon>
        <taxon>Echinostomatidae</taxon>
        <taxon>Echinostoma</taxon>
    </lineage>
</organism>
<dbReference type="PANTHER" id="PTHR12268:SF27">
    <property type="entry name" value="DYSTROBREVIN, ISOFORM F"/>
    <property type="match status" value="1"/>
</dbReference>
<dbReference type="InterPro" id="IPR050774">
    <property type="entry name" value="KCMF1/Dystrophin"/>
</dbReference>
<dbReference type="EMBL" id="UZAN01047972">
    <property type="protein sequence ID" value="VDP85972.1"/>
    <property type="molecule type" value="Genomic_DNA"/>
</dbReference>
<feature type="region of interest" description="Disordered" evidence="2">
    <location>
        <begin position="1"/>
        <end position="37"/>
    </location>
</feature>
<proteinExistence type="predicted"/>
<gene>
    <name evidence="3" type="ORF">ECPE_LOCUS9793</name>
</gene>
<protein>
    <submittedName>
        <fullName evidence="5">CUPID domain-containing protein</fullName>
    </submittedName>
</protein>
<name>A0A183AS58_9TREM</name>
<reference evidence="3 4" key="2">
    <citation type="submission" date="2018-11" db="EMBL/GenBank/DDBJ databases">
        <authorList>
            <consortium name="Pathogen Informatics"/>
        </authorList>
    </citation>
    <scope>NUCLEOTIDE SEQUENCE [LARGE SCALE GENOMIC DNA]</scope>
    <source>
        <strain evidence="3 4">Egypt</strain>
    </source>
</reference>
<feature type="compositionally biased region" description="Low complexity" evidence="2">
    <location>
        <begin position="484"/>
        <end position="497"/>
    </location>
</feature>
<dbReference type="GO" id="GO:0045202">
    <property type="term" value="C:synapse"/>
    <property type="evidence" value="ECO:0007669"/>
    <property type="project" value="TreeGrafter"/>
</dbReference>
<feature type="coiled-coil region" evidence="1">
    <location>
        <begin position="211"/>
        <end position="238"/>
    </location>
</feature>
<reference evidence="5" key="1">
    <citation type="submission" date="2016-06" db="UniProtKB">
        <authorList>
            <consortium name="WormBaseParasite"/>
        </authorList>
    </citation>
    <scope>IDENTIFICATION</scope>
</reference>
<feature type="compositionally biased region" description="Gly residues" evidence="2">
    <location>
        <begin position="171"/>
        <end position="204"/>
    </location>
</feature>
<dbReference type="GO" id="GO:0005886">
    <property type="term" value="C:plasma membrane"/>
    <property type="evidence" value="ECO:0007669"/>
    <property type="project" value="TreeGrafter"/>
</dbReference>
<keyword evidence="1" id="KW-0175">Coiled coil</keyword>
<dbReference type="WBParaSite" id="ECPE_0000982401-mRNA-1">
    <property type="protein sequence ID" value="ECPE_0000982401-mRNA-1"/>
    <property type="gene ID" value="ECPE_0000982401"/>
</dbReference>
<feature type="region of interest" description="Disordered" evidence="2">
    <location>
        <begin position="165"/>
        <end position="211"/>
    </location>
</feature>
<evidence type="ECO:0000313" key="4">
    <source>
        <dbReference type="Proteomes" id="UP000272942"/>
    </source>
</evidence>
<evidence type="ECO:0000313" key="5">
    <source>
        <dbReference type="WBParaSite" id="ECPE_0000982401-mRNA-1"/>
    </source>
</evidence>
<dbReference type="PANTHER" id="PTHR12268">
    <property type="entry name" value="E3 UBIQUITIN-PROTEIN LIGASE KCMF1"/>
    <property type="match status" value="1"/>
</dbReference>